<keyword evidence="2" id="KW-1185">Reference proteome</keyword>
<dbReference type="AlphaFoldDB" id="A0A9R1W0J8"/>
<gene>
    <name evidence="1" type="ORF">LSAT_V11C400227600</name>
</gene>
<name>A0A9R1W0J8_LACSA</name>
<protein>
    <submittedName>
        <fullName evidence="1">Uncharacterized protein</fullName>
    </submittedName>
</protein>
<evidence type="ECO:0000313" key="1">
    <source>
        <dbReference type="EMBL" id="KAJ0213788.1"/>
    </source>
</evidence>
<reference evidence="1 2" key="1">
    <citation type="journal article" date="2017" name="Nat. Commun.">
        <title>Genome assembly with in vitro proximity ligation data and whole-genome triplication in lettuce.</title>
        <authorList>
            <person name="Reyes-Chin-Wo S."/>
            <person name="Wang Z."/>
            <person name="Yang X."/>
            <person name="Kozik A."/>
            <person name="Arikit S."/>
            <person name="Song C."/>
            <person name="Xia L."/>
            <person name="Froenicke L."/>
            <person name="Lavelle D.O."/>
            <person name="Truco M.J."/>
            <person name="Xia R."/>
            <person name="Zhu S."/>
            <person name="Xu C."/>
            <person name="Xu H."/>
            <person name="Xu X."/>
            <person name="Cox K."/>
            <person name="Korf I."/>
            <person name="Meyers B.C."/>
            <person name="Michelmore R.W."/>
        </authorList>
    </citation>
    <scope>NUCLEOTIDE SEQUENCE [LARGE SCALE GENOMIC DNA]</scope>
    <source>
        <strain evidence="2">cv. Salinas</strain>
        <tissue evidence="1">Seedlings</tissue>
    </source>
</reference>
<proteinExistence type="predicted"/>
<dbReference type="EMBL" id="NBSK02000004">
    <property type="protein sequence ID" value="KAJ0213788.1"/>
    <property type="molecule type" value="Genomic_DNA"/>
</dbReference>
<sequence>MEVILYASICSLYCSIIYNCINSLVLSCTTGTTISKVLISNMCEVFDGKIDKGRDKPVIGCLEYIREYLMNRICTVMKEMKKAKGPFTPTTTNILDT</sequence>
<organism evidence="1 2">
    <name type="scientific">Lactuca sativa</name>
    <name type="common">Garden lettuce</name>
    <dbReference type="NCBI Taxonomy" id="4236"/>
    <lineage>
        <taxon>Eukaryota</taxon>
        <taxon>Viridiplantae</taxon>
        <taxon>Streptophyta</taxon>
        <taxon>Embryophyta</taxon>
        <taxon>Tracheophyta</taxon>
        <taxon>Spermatophyta</taxon>
        <taxon>Magnoliopsida</taxon>
        <taxon>eudicotyledons</taxon>
        <taxon>Gunneridae</taxon>
        <taxon>Pentapetalae</taxon>
        <taxon>asterids</taxon>
        <taxon>campanulids</taxon>
        <taxon>Asterales</taxon>
        <taxon>Asteraceae</taxon>
        <taxon>Cichorioideae</taxon>
        <taxon>Cichorieae</taxon>
        <taxon>Lactucinae</taxon>
        <taxon>Lactuca</taxon>
    </lineage>
</organism>
<dbReference type="Proteomes" id="UP000235145">
    <property type="component" value="Unassembled WGS sequence"/>
</dbReference>
<accession>A0A9R1W0J8</accession>
<evidence type="ECO:0000313" key="2">
    <source>
        <dbReference type="Proteomes" id="UP000235145"/>
    </source>
</evidence>
<comment type="caution">
    <text evidence="1">The sequence shown here is derived from an EMBL/GenBank/DDBJ whole genome shotgun (WGS) entry which is preliminary data.</text>
</comment>